<feature type="compositionally biased region" description="Basic and acidic residues" evidence="1">
    <location>
        <begin position="222"/>
        <end position="252"/>
    </location>
</feature>
<reference evidence="2" key="1">
    <citation type="journal article" date="2019" name="Sci. Rep.">
        <title>Draft genome of Tanacetum cinerariifolium, the natural source of mosquito coil.</title>
        <authorList>
            <person name="Yamashiro T."/>
            <person name="Shiraishi A."/>
            <person name="Satake H."/>
            <person name="Nakayama K."/>
        </authorList>
    </citation>
    <scope>NUCLEOTIDE SEQUENCE</scope>
</reference>
<sequence length="626" mass="70318">MTPKIKERISSSKKRLDLFKNTVFGKWLDFDDTNHDNHLLNYVLHHQRPCLSKNVDLDILFDIVGRTLLLGRAEFCLDKASKGKVAQPSGMIKDLGELVQKDAKWKKLSADDSIRVCLLYMLELIFRGTEDKKDDKSDAYTRQDGRGAIIGAKDSGEAMNDAYISVVVHVEETKSDRDIVLKNKVESLEAKVKKLQLDHDKMAVFFENFKKIRPELVPPTLDAKEDPSDATIDGEHMDVVGHPDKNEGHNEKEDSLDAIIDGEHMDAVGHPDENEEDPSDATIDGEHMDAVGHRDENEGPNEKEDPSDAAVDGEHIDTIGSPDETKEPNAQKPISHVLNTPVDNGDVLMTDALDTINLADPPSHESEITSPCGSKKKEDGLEGAKANQDTGFTVDDKFWQRLVAKDANRKDNMEELSLNPLKMALWPTIEENRVTKPKKYSELSATEAIQVNCDVKATNIILQGLPPEGESLHEFYLRLSLLLNDMNIYNMKLEQFQVNTKFLITLPPKWSKFMTDVRDLHTTNVDQLHAYLGQHVFHANEVRLIHELFQKGDDPIDAINNMMSFLTAVVTSRYPPTNNQLRNLSNPRQQVTINNGRVTVQPIQWRQNSLAAGTSRPYTSVPSGNN</sequence>
<comment type="caution">
    <text evidence="2">The sequence shown here is derived from an EMBL/GenBank/DDBJ whole genome shotgun (WGS) entry which is preliminary data.</text>
</comment>
<evidence type="ECO:0000256" key="1">
    <source>
        <dbReference type="SAM" id="MobiDB-lite"/>
    </source>
</evidence>
<protein>
    <submittedName>
        <fullName evidence="2">Uncharacterized protein</fullName>
    </submittedName>
</protein>
<feature type="compositionally biased region" description="Basic and acidic residues" evidence="1">
    <location>
        <begin position="284"/>
        <end position="329"/>
    </location>
</feature>
<name>A0A699HAW6_TANCI</name>
<feature type="region of interest" description="Disordered" evidence="1">
    <location>
        <begin position="359"/>
        <end position="388"/>
    </location>
</feature>
<proteinExistence type="predicted"/>
<evidence type="ECO:0000313" key="2">
    <source>
        <dbReference type="EMBL" id="GEX77771.1"/>
    </source>
</evidence>
<gene>
    <name evidence="2" type="ORF">Tci_349746</name>
</gene>
<feature type="region of interest" description="Disordered" evidence="1">
    <location>
        <begin position="220"/>
        <end position="252"/>
    </location>
</feature>
<feature type="region of interest" description="Disordered" evidence="1">
    <location>
        <begin position="266"/>
        <end position="343"/>
    </location>
</feature>
<dbReference type="AlphaFoldDB" id="A0A699HAW6"/>
<organism evidence="2">
    <name type="scientific">Tanacetum cinerariifolium</name>
    <name type="common">Dalmatian daisy</name>
    <name type="synonym">Chrysanthemum cinerariifolium</name>
    <dbReference type="NCBI Taxonomy" id="118510"/>
    <lineage>
        <taxon>Eukaryota</taxon>
        <taxon>Viridiplantae</taxon>
        <taxon>Streptophyta</taxon>
        <taxon>Embryophyta</taxon>
        <taxon>Tracheophyta</taxon>
        <taxon>Spermatophyta</taxon>
        <taxon>Magnoliopsida</taxon>
        <taxon>eudicotyledons</taxon>
        <taxon>Gunneridae</taxon>
        <taxon>Pentapetalae</taxon>
        <taxon>asterids</taxon>
        <taxon>campanulids</taxon>
        <taxon>Asterales</taxon>
        <taxon>Asteraceae</taxon>
        <taxon>Asteroideae</taxon>
        <taxon>Anthemideae</taxon>
        <taxon>Anthemidinae</taxon>
        <taxon>Tanacetum</taxon>
    </lineage>
</organism>
<dbReference type="EMBL" id="BKCJ010129408">
    <property type="protein sequence ID" value="GEX77771.1"/>
    <property type="molecule type" value="Genomic_DNA"/>
</dbReference>
<accession>A0A699HAW6</accession>